<dbReference type="Gene3D" id="3.40.462.20">
    <property type="match status" value="1"/>
</dbReference>
<dbReference type="STRING" id="1586287.BBK82_18000"/>
<dbReference type="PROSITE" id="PS51387">
    <property type="entry name" value="FAD_PCMH"/>
    <property type="match status" value="1"/>
</dbReference>
<name>A0A1B2HIX0_9PSEU</name>
<evidence type="ECO:0000313" key="7">
    <source>
        <dbReference type="EMBL" id="ANZ37665.1"/>
    </source>
</evidence>
<dbReference type="PROSITE" id="PS51318">
    <property type="entry name" value="TAT"/>
    <property type="match status" value="1"/>
</dbReference>
<proteinExistence type="inferred from homology"/>
<protein>
    <submittedName>
        <fullName evidence="7">FAD-binding dehydrogenase</fullName>
    </submittedName>
</protein>
<keyword evidence="8" id="KW-1185">Reference proteome</keyword>
<accession>A0A1B2HIX0</accession>
<evidence type="ECO:0000259" key="6">
    <source>
        <dbReference type="PROSITE" id="PS51387"/>
    </source>
</evidence>
<dbReference type="GO" id="GO:0071949">
    <property type="term" value="F:FAD binding"/>
    <property type="evidence" value="ECO:0007669"/>
    <property type="project" value="InterPro"/>
</dbReference>
<dbReference type="InterPro" id="IPR016167">
    <property type="entry name" value="FAD-bd_PCMH_sub1"/>
</dbReference>
<sequence>MGMTRRTFLRGTGLAVAGTGVGTPAMAETNWERLRRRLGDRLVLPQDSGYDTLRLPFNTVYAHRRPAAIARCVRAEDVQACLDFASHERIPVAARSGKHSYAAYSVPENGLVVDVSALTNVRFHGTDVQVGAGVRLGDFYETIGAQGRAVPGGTCKSVGISGLTLGGGIGVIGRKYGLTCDNLLSARIVTPDGCLRTVSERQEPDLFWALRGGGGGNFGIVTSFTFRSVPAPDVTRFLLLYPAGATADVVDAWQEWFSDAPDELWAICETLSGTPTSTAVGGTYLGPAKDLHPLLDRMPAGTQRVVEEMTYLEAMRFYAGGDETGAAFVASSRMAYEHVPGSRVDELLQGGSGYRIQFDSFGGALGRVAPDATAFPHRRALASAQCYVNVVDGRTEAEGRRILASLRDGLGTGTTGYVNYIDPEMPDWAVAYYGGNLPRLRKVRRRYDPDRVLAFAQGL</sequence>
<dbReference type="GO" id="GO:0016491">
    <property type="term" value="F:oxidoreductase activity"/>
    <property type="evidence" value="ECO:0007669"/>
    <property type="project" value="UniProtKB-KW"/>
</dbReference>
<evidence type="ECO:0000256" key="5">
    <source>
        <dbReference type="ARBA" id="ARBA00023002"/>
    </source>
</evidence>
<dbReference type="PANTHER" id="PTHR42973">
    <property type="entry name" value="BINDING OXIDOREDUCTASE, PUTATIVE (AFU_ORTHOLOGUE AFUA_1G17690)-RELATED"/>
    <property type="match status" value="1"/>
</dbReference>
<evidence type="ECO:0000256" key="3">
    <source>
        <dbReference type="ARBA" id="ARBA00022630"/>
    </source>
</evidence>
<reference evidence="7 8" key="1">
    <citation type="submission" date="2016-07" db="EMBL/GenBank/DDBJ databases">
        <title>Complete genome sequence of the Lentzea guizhouensis DHS C013.</title>
        <authorList>
            <person name="Cao C."/>
        </authorList>
    </citation>
    <scope>NUCLEOTIDE SEQUENCE [LARGE SCALE GENOMIC DNA]</scope>
    <source>
        <strain evidence="7 8">DHS C013</strain>
    </source>
</reference>
<dbReference type="InterPro" id="IPR012951">
    <property type="entry name" value="BBE"/>
</dbReference>
<dbReference type="InterPro" id="IPR006094">
    <property type="entry name" value="Oxid_FAD_bind_N"/>
</dbReference>
<gene>
    <name evidence="7" type="ORF">BBK82_18000</name>
</gene>
<dbReference type="OrthoDB" id="9775082at2"/>
<dbReference type="Gene3D" id="3.30.465.10">
    <property type="match status" value="1"/>
</dbReference>
<dbReference type="InterPro" id="IPR050416">
    <property type="entry name" value="FAD-linked_Oxidoreductase"/>
</dbReference>
<keyword evidence="4" id="KW-0274">FAD</keyword>
<dbReference type="Pfam" id="PF01565">
    <property type="entry name" value="FAD_binding_4"/>
    <property type="match status" value="1"/>
</dbReference>
<keyword evidence="5" id="KW-0560">Oxidoreductase</keyword>
<dbReference type="InterPro" id="IPR016169">
    <property type="entry name" value="FAD-bd_PCMH_sub2"/>
</dbReference>
<dbReference type="AlphaFoldDB" id="A0A1B2HIX0"/>
<dbReference type="SUPFAM" id="SSF56176">
    <property type="entry name" value="FAD-binding/transporter-associated domain-like"/>
    <property type="match status" value="1"/>
</dbReference>
<keyword evidence="3" id="KW-0285">Flavoprotein</keyword>
<evidence type="ECO:0000313" key="8">
    <source>
        <dbReference type="Proteomes" id="UP000093053"/>
    </source>
</evidence>
<evidence type="ECO:0000256" key="4">
    <source>
        <dbReference type="ARBA" id="ARBA00022827"/>
    </source>
</evidence>
<dbReference type="EMBL" id="CP016793">
    <property type="protein sequence ID" value="ANZ37665.1"/>
    <property type="molecule type" value="Genomic_DNA"/>
</dbReference>
<dbReference type="InterPro" id="IPR036318">
    <property type="entry name" value="FAD-bd_PCMH-like_sf"/>
</dbReference>
<dbReference type="Pfam" id="PF08031">
    <property type="entry name" value="BBE"/>
    <property type="match status" value="1"/>
</dbReference>
<dbReference type="InterPro" id="IPR016166">
    <property type="entry name" value="FAD-bd_PCMH"/>
</dbReference>
<feature type="domain" description="FAD-binding PCMH-type" evidence="6">
    <location>
        <begin position="62"/>
        <end position="231"/>
    </location>
</feature>
<evidence type="ECO:0000256" key="2">
    <source>
        <dbReference type="ARBA" id="ARBA00005466"/>
    </source>
</evidence>
<comment type="cofactor">
    <cofactor evidence="1">
        <name>FAD</name>
        <dbReference type="ChEBI" id="CHEBI:57692"/>
    </cofactor>
</comment>
<dbReference type="PANTHER" id="PTHR42973:SF39">
    <property type="entry name" value="FAD-BINDING PCMH-TYPE DOMAIN-CONTAINING PROTEIN"/>
    <property type="match status" value="1"/>
</dbReference>
<dbReference type="Gene3D" id="3.30.43.10">
    <property type="entry name" value="Uridine Diphospho-n-acetylenolpyruvylglucosamine Reductase, domain 2"/>
    <property type="match status" value="1"/>
</dbReference>
<dbReference type="KEGG" id="led:BBK82_18000"/>
<dbReference type="InterPro" id="IPR006311">
    <property type="entry name" value="TAT_signal"/>
</dbReference>
<organism evidence="7 8">
    <name type="scientific">Lentzea guizhouensis</name>
    <dbReference type="NCBI Taxonomy" id="1586287"/>
    <lineage>
        <taxon>Bacteria</taxon>
        <taxon>Bacillati</taxon>
        <taxon>Actinomycetota</taxon>
        <taxon>Actinomycetes</taxon>
        <taxon>Pseudonocardiales</taxon>
        <taxon>Pseudonocardiaceae</taxon>
        <taxon>Lentzea</taxon>
    </lineage>
</organism>
<evidence type="ECO:0000256" key="1">
    <source>
        <dbReference type="ARBA" id="ARBA00001974"/>
    </source>
</evidence>
<dbReference type="Proteomes" id="UP000093053">
    <property type="component" value="Chromosome"/>
</dbReference>
<comment type="similarity">
    <text evidence="2">Belongs to the oxygen-dependent FAD-linked oxidoreductase family.</text>
</comment>